<evidence type="ECO:0008006" key="4">
    <source>
        <dbReference type="Google" id="ProtNLM"/>
    </source>
</evidence>
<dbReference type="SUPFAM" id="SSF52833">
    <property type="entry name" value="Thioredoxin-like"/>
    <property type="match status" value="1"/>
</dbReference>
<comment type="caution">
    <text evidence="2">The sequence shown here is derived from an EMBL/GenBank/DDBJ whole genome shotgun (WGS) entry which is preliminary data.</text>
</comment>
<evidence type="ECO:0000313" key="2">
    <source>
        <dbReference type="EMBL" id="MBS4884972.1"/>
    </source>
</evidence>
<dbReference type="EMBL" id="JAGZMZ010000032">
    <property type="protein sequence ID" value="MBS4884972.1"/>
    <property type="molecule type" value="Genomic_DNA"/>
</dbReference>
<dbReference type="RefSeq" id="WP_004800634.1">
    <property type="nucleotide sequence ID" value="NZ_CABKNA010000002.1"/>
</dbReference>
<organism evidence="2 3">
    <name type="scientific">Amedibacillus dolichus</name>
    <dbReference type="NCBI Taxonomy" id="31971"/>
    <lineage>
        <taxon>Bacteria</taxon>
        <taxon>Bacillati</taxon>
        <taxon>Bacillota</taxon>
        <taxon>Erysipelotrichia</taxon>
        <taxon>Erysipelotrichales</taxon>
        <taxon>Erysipelotrichaceae</taxon>
        <taxon>Amedibacillus</taxon>
    </lineage>
</organism>
<dbReference type="Proteomes" id="UP000753219">
    <property type="component" value="Unassembled WGS sequence"/>
</dbReference>
<dbReference type="InterPro" id="IPR036249">
    <property type="entry name" value="Thioredoxin-like_sf"/>
</dbReference>
<name>A0A942WGM8_9FIRM</name>
<evidence type="ECO:0000313" key="3">
    <source>
        <dbReference type="Proteomes" id="UP000753219"/>
    </source>
</evidence>
<dbReference type="GeneID" id="92794057"/>
<protein>
    <recommendedName>
        <fullName evidence="4">Transporter accessory protein</fullName>
    </recommendedName>
</protein>
<dbReference type="AlphaFoldDB" id="A0A942WGM8"/>
<sequence length="200" mass="22915">MKKVILIAFAFVLLACGAVENENGASACDNGGEQGCTLEDSSTIKQELTDQKPFEKTNITTVFTMLENKESGIVYFGFSDCPWCQEALPILKQVLEEQKLNCYYVQTRDEERNSLLKEEEKADIMEKSMDFLQRDEENNPQLYVPFVIVIEEGKVIDGHVGTVEGYDTNERKMNKEEKQQLKNIYNAMFTRLVEGKEDRK</sequence>
<evidence type="ECO:0000256" key="1">
    <source>
        <dbReference type="SAM" id="SignalP"/>
    </source>
</evidence>
<accession>A0A942WGM8</accession>
<dbReference type="Gene3D" id="3.40.30.10">
    <property type="entry name" value="Glutaredoxin"/>
    <property type="match status" value="1"/>
</dbReference>
<keyword evidence="1" id="KW-0732">Signal</keyword>
<proteinExistence type="predicted"/>
<feature type="chain" id="PRO_5039093279" description="Transporter accessory protein" evidence="1">
    <location>
        <begin position="22"/>
        <end position="200"/>
    </location>
</feature>
<gene>
    <name evidence="2" type="ORF">KHZ85_09475</name>
</gene>
<reference evidence="2" key="1">
    <citation type="submission" date="2021-02" db="EMBL/GenBank/DDBJ databases">
        <title>Infant gut strain persistence is associated with maternal origin, phylogeny, and functional potential including surface adhesion and iron acquisition.</title>
        <authorList>
            <person name="Lou Y.C."/>
        </authorList>
    </citation>
    <scope>NUCLEOTIDE SEQUENCE</scope>
    <source>
        <strain evidence="2">L3_108_103G1_dasL3_108_103G1_concoct_2</strain>
    </source>
</reference>
<feature type="signal peptide" evidence="1">
    <location>
        <begin position="1"/>
        <end position="21"/>
    </location>
</feature>
<dbReference type="PROSITE" id="PS51257">
    <property type="entry name" value="PROKAR_LIPOPROTEIN"/>
    <property type="match status" value="1"/>
</dbReference>